<name>A0A1G7D5H7_9FLAO</name>
<gene>
    <name evidence="1" type="ORF">SAMN05421544_11019</name>
</gene>
<dbReference type="Proteomes" id="UP000198517">
    <property type="component" value="Unassembled WGS sequence"/>
</dbReference>
<dbReference type="RefSeq" id="WP_092736739.1">
    <property type="nucleotide sequence ID" value="NZ_FNAS01000010.1"/>
</dbReference>
<evidence type="ECO:0008006" key="3">
    <source>
        <dbReference type="Google" id="ProtNLM"/>
    </source>
</evidence>
<sequence length="216" mass="25038">MPKKLYIISGLGAGYDVLEKIKFPETVEPIFIPWLVPEKNESFPHYVERMASGINGEEGFFLMGYSFGGFIVQEIDKIIPAEKVVILASIKSDSEKPFLLKMFQRTRLAPFIPIWIFNEKSYRSYIWFRNLITSKGIKVMRFFKVKDAYYLKWSIAKIVHWQFSANHKTIQISGDKDIVFPIKNSNPDYIIKGGTHLFPAIKANEVSRILSEIFRC</sequence>
<organism evidence="1 2">
    <name type="scientific">Riemerella columbipharyngis</name>
    <dbReference type="NCBI Taxonomy" id="1071918"/>
    <lineage>
        <taxon>Bacteria</taxon>
        <taxon>Pseudomonadati</taxon>
        <taxon>Bacteroidota</taxon>
        <taxon>Flavobacteriia</taxon>
        <taxon>Flavobacteriales</taxon>
        <taxon>Weeksellaceae</taxon>
        <taxon>Riemerella</taxon>
    </lineage>
</organism>
<dbReference type="EMBL" id="FNAS01000010">
    <property type="protein sequence ID" value="SDE46779.1"/>
    <property type="molecule type" value="Genomic_DNA"/>
</dbReference>
<dbReference type="Gene3D" id="3.40.50.1820">
    <property type="entry name" value="alpha/beta hydrolase"/>
    <property type="match status" value="1"/>
</dbReference>
<dbReference type="AlphaFoldDB" id="A0A1G7D5H7"/>
<reference evidence="1 2" key="1">
    <citation type="submission" date="2016-10" db="EMBL/GenBank/DDBJ databases">
        <authorList>
            <person name="de Groot N.N."/>
        </authorList>
    </citation>
    <scope>NUCLEOTIDE SEQUENCE [LARGE SCALE GENOMIC DNA]</scope>
    <source>
        <strain evidence="1 2">DSM 24015</strain>
    </source>
</reference>
<evidence type="ECO:0000313" key="1">
    <source>
        <dbReference type="EMBL" id="SDE46779.1"/>
    </source>
</evidence>
<accession>A0A1G7D5H7</accession>
<dbReference type="STRING" id="1071918.SAMN05421544_11019"/>
<proteinExistence type="predicted"/>
<dbReference type="InterPro" id="IPR029058">
    <property type="entry name" value="AB_hydrolase_fold"/>
</dbReference>
<protein>
    <recommendedName>
        <fullName evidence="3">Pimeloyl-ACP methyl ester carboxylesterase</fullName>
    </recommendedName>
</protein>
<keyword evidence="2" id="KW-1185">Reference proteome</keyword>
<dbReference type="SUPFAM" id="SSF53474">
    <property type="entry name" value="alpha/beta-Hydrolases"/>
    <property type="match status" value="1"/>
</dbReference>
<evidence type="ECO:0000313" key="2">
    <source>
        <dbReference type="Proteomes" id="UP000198517"/>
    </source>
</evidence>
<dbReference type="OrthoDB" id="659408at2"/>